<dbReference type="Pfam" id="PF17662">
    <property type="entry name" value="DUF5524"/>
    <property type="match status" value="1"/>
</dbReference>
<evidence type="ECO:0000313" key="2">
    <source>
        <dbReference type="Proteomes" id="UP001152795"/>
    </source>
</evidence>
<name>A0A6S7HNR1_PARCT</name>
<reference evidence="1" key="1">
    <citation type="submission" date="2020-04" db="EMBL/GenBank/DDBJ databases">
        <authorList>
            <person name="Alioto T."/>
            <person name="Alioto T."/>
            <person name="Gomez Garrido J."/>
        </authorList>
    </citation>
    <scope>NUCLEOTIDE SEQUENCE</scope>
    <source>
        <strain evidence="1">A484AB</strain>
    </source>
</reference>
<organism evidence="1 2">
    <name type="scientific">Paramuricea clavata</name>
    <name type="common">Red gorgonian</name>
    <name type="synonym">Violescent sea-whip</name>
    <dbReference type="NCBI Taxonomy" id="317549"/>
    <lineage>
        <taxon>Eukaryota</taxon>
        <taxon>Metazoa</taxon>
        <taxon>Cnidaria</taxon>
        <taxon>Anthozoa</taxon>
        <taxon>Octocorallia</taxon>
        <taxon>Malacalcyonacea</taxon>
        <taxon>Plexauridae</taxon>
        <taxon>Paramuricea</taxon>
    </lineage>
</organism>
<dbReference type="OrthoDB" id="10012494at2759"/>
<evidence type="ECO:0000313" key="1">
    <source>
        <dbReference type="EMBL" id="CAB3996017.1"/>
    </source>
</evidence>
<accession>A0A6S7HNR1</accession>
<gene>
    <name evidence="1" type="ORF">PACLA_8A031500</name>
</gene>
<dbReference type="PANTHER" id="PTHR31097:SF2">
    <property type="entry name" value="CHROMOSOME 7 OPEN READING FRAME 57"/>
    <property type="match status" value="1"/>
</dbReference>
<protein>
    <submittedName>
        <fullName evidence="1">Uncharacterized protein</fullName>
    </submittedName>
</protein>
<dbReference type="PANTHER" id="PTHR31097">
    <property type="entry name" value="SI:DKEY-276J7.1"/>
    <property type="match status" value="1"/>
</dbReference>
<sequence>MPNPHISTQDWFYHIPAAKSKNPPSVMAPIQSQIPGLSNIPEDSITDDNDRCFRRKWIRDTDSKYVKLAKAGGRKNLLSFMPAKLSSEPVLYPRVDWFDHGQNESQEEDKNDKQKSAFKDYVVLPEWYVHDEPGDDTTEVAMETNENELSNGQEAKKKPMLGYDTMTIWEREAKETTEETSRRRSVKLPKICKKNASKKALKEAMKLPKLKSNVTCLDDSQDMKKLLSMDYQREWLLNKSAEYTKEMKAQLVLEKERQARERRIGKRLRESLKPKKEVIEEKPLFKLSRFNKVKSCVDTRWSKLESEDKSVDI</sequence>
<keyword evidence="2" id="KW-1185">Reference proteome</keyword>
<dbReference type="Proteomes" id="UP001152795">
    <property type="component" value="Unassembled WGS sequence"/>
</dbReference>
<comment type="caution">
    <text evidence="1">The sequence shown here is derived from an EMBL/GenBank/DDBJ whole genome shotgun (WGS) entry which is preliminary data.</text>
</comment>
<proteinExistence type="predicted"/>
<dbReference type="EMBL" id="CACRXK020002780">
    <property type="protein sequence ID" value="CAB3996017.1"/>
    <property type="molecule type" value="Genomic_DNA"/>
</dbReference>
<dbReference type="InterPro" id="IPR040247">
    <property type="entry name" value="DUF5524"/>
</dbReference>
<dbReference type="AlphaFoldDB" id="A0A6S7HNR1"/>